<evidence type="ECO:0000256" key="6">
    <source>
        <dbReference type="ARBA" id="ARBA00023002"/>
    </source>
</evidence>
<dbReference type="RefSeq" id="WP_166930319.1">
    <property type="nucleotide sequence ID" value="NZ_BAAADD010000001.1"/>
</dbReference>
<keyword evidence="5 8" id="KW-0521">NADP</keyword>
<dbReference type="PANTHER" id="PTHR43821:SF1">
    <property type="entry name" value="NAD(P)H NITROREDUCTASE YDJA-RELATED"/>
    <property type="match status" value="1"/>
</dbReference>
<dbReference type="SUPFAM" id="SSF55469">
    <property type="entry name" value="FMN-dependent nitroreductase-like"/>
    <property type="match status" value="1"/>
</dbReference>
<feature type="domain" description="Nitroreductase" evidence="9">
    <location>
        <begin position="28"/>
        <end position="174"/>
    </location>
</feature>
<evidence type="ECO:0000256" key="3">
    <source>
        <dbReference type="ARBA" id="ARBA00022630"/>
    </source>
</evidence>
<dbReference type="Gene3D" id="3.40.109.10">
    <property type="entry name" value="NADH Oxidase"/>
    <property type="match status" value="1"/>
</dbReference>
<dbReference type="InterPro" id="IPR000415">
    <property type="entry name" value="Nitroreductase-like"/>
</dbReference>
<dbReference type="CDD" id="cd02135">
    <property type="entry name" value="YdjA-like"/>
    <property type="match status" value="1"/>
</dbReference>
<reference evidence="10 11" key="1">
    <citation type="journal article" date="2019" name="Int. J. Syst. Evol. Microbiol.">
        <title>The Global Catalogue of Microorganisms (GCM) 10K type strain sequencing project: providing services to taxonomists for standard genome sequencing and annotation.</title>
        <authorList>
            <consortium name="The Broad Institute Genomics Platform"/>
            <consortium name="The Broad Institute Genome Sequencing Center for Infectious Disease"/>
            <person name="Wu L."/>
            <person name="Ma J."/>
        </authorList>
    </citation>
    <scope>NUCLEOTIDE SEQUENCE [LARGE SCALE GENOMIC DNA]</scope>
    <source>
        <strain evidence="10 11">JCM 15089</strain>
    </source>
</reference>
<keyword evidence="3 8" id="KW-0285">Flavoprotein</keyword>
<proteinExistence type="inferred from homology"/>
<dbReference type="InterPro" id="IPR029479">
    <property type="entry name" value="Nitroreductase"/>
</dbReference>
<dbReference type="PIRSF" id="PIRSF000232">
    <property type="entry name" value="YdjA"/>
    <property type="match status" value="1"/>
</dbReference>
<dbReference type="EMBL" id="BAAADD010000001">
    <property type="protein sequence ID" value="GAA0556141.1"/>
    <property type="molecule type" value="Genomic_DNA"/>
</dbReference>
<evidence type="ECO:0000256" key="7">
    <source>
        <dbReference type="ARBA" id="ARBA00023027"/>
    </source>
</evidence>
<dbReference type="InterPro" id="IPR026021">
    <property type="entry name" value="YdjA-like"/>
</dbReference>
<evidence type="ECO:0000256" key="2">
    <source>
        <dbReference type="ARBA" id="ARBA00007118"/>
    </source>
</evidence>
<comment type="caution">
    <text evidence="10">The sequence shown here is derived from an EMBL/GenBank/DDBJ whole genome shotgun (WGS) entry which is preliminary data.</text>
</comment>
<organism evidence="10 11">
    <name type="scientific">Rhizomicrobium electricum</name>
    <dbReference type="NCBI Taxonomy" id="480070"/>
    <lineage>
        <taxon>Bacteria</taxon>
        <taxon>Pseudomonadati</taxon>
        <taxon>Pseudomonadota</taxon>
        <taxon>Alphaproteobacteria</taxon>
        <taxon>Micropepsales</taxon>
        <taxon>Micropepsaceae</taxon>
        <taxon>Rhizomicrobium</taxon>
    </lineage>
</organism>
<dbReference type="InterPro" id="IPR052530">
    <property type="entry name" value="NAD(P)H_nitroreductase"/>
</dbReference>
<sequence>MENPLNRPAPDAIDLLLSRRSGSAKAMTGPGPDAAELATILKAAARVPDHGKLFPWRFVVFEGDARTRAGKLLVEALCETEKLSEERAAQEAGRFLRAPVVVAVVSRTREGIPIPLWEQELSAGAVCQTMLMAAHALGYVANWLTEWYAYHPGVKERFGLKPGERIAGFIYIGKSAVELEERVRPDMAKIVTRF</sequence>
<evidence type="ECO:0000259" key="9">
    <source>
        <dbReference type="Pfam" id="PF00881"/>
    </source>
</evidence>
<dbReference type="Pfam" id="PF00881">
    <property type="entry name" value="Nitroreductase"/>
    <property type="match status" value="1"/>
</dbReference>
<evidence type="ECO:0000256" key="5">
    <source>
        <dbReference type="ARBA" id="ARBA00022857"/>
    </source>
</evidence>
<dbReference type="Proteomes" id="UP001499951">
    <property type="component" value="Unassembled WGS sequence"/>
</dbReference>
<gene>
    <name evidence="10" type="ORF">GCM10008942_00770</name>
</gene>
<keyword evidence="11" id="KW-1185">Reference proteome</keyword>
<evidence type="ECO:0000256" key="1">
    <source>
        <dbReference type="ARBA" id="ARBA00001917"/>
    </source>
</evidence>
<dbReference type="EC" id="1.-.-.-" evidence="8"/>
<comment type="cofactor">
    <cofactor evidence="1 8">
        <name>FMN</name>
        <dbReference type="ChEBI" id="CHEBI:58210"/>
    </cofactor>
</comment>
<protein>
    <recommendedName>
        <fullName evidence="8">Putative NAD(P)H nitroreductase</fullName>
        <ecNumber evidence="8">1.-.-.-</ecNumber>
    </recommendedName>
</protein>
<accession>A0ABN1E1A5</accession>
<evidence type="ECO:0000256" key="4">
    <source>
        <dbReference type="ARBA" id="ARBA00022643"/>
    </source>
</evidence>
<name>A0ABN1E1A5_9PROT</name>
<dbReference type="PANTHER" id="PTHR43821">
    <property type="entry name" value="NAD(P)H NITROREDUCTASE YDJA-RELATED"/>
    <property type="match status" value="1"/>
</dbReference>
<keyword evidence="7 8" id="KW-0520">NAD</keyword>
<keyword evidence="4 8" id="KW-0288">FMN</keyword>
<evidence type="ECO:0000256" key="8">
    <source>
        <dbReference type="PIRNR" id="PIRNR000232"/>
    </source>
</evidence>
<evidence type="ECO:0000313" key="11">
    <source>
        <dbReference type="Proteomes" id="UP001499951"/>
    </source>
</evidence>
<comment type="similarity">
    <text evidence="2 8">Belongs to the nitroreductase family.</text>
</comment>
<keyword evidence="6 8" id="KW-0560">Oxidoreductase</keyword>
<evidence type="ECO:0000313" key="10">
    <source>
        <dbReference type="EMBL" id="GAA0556141.1"/>
    </source>
</evidence>